<dbReference type="InterPro" id="IPR025356">
    <property type="entry name" value="DUF4260"/>
</dbReference>
<dbReference type="RefSeq" id="WP_390258672.1">
    <property type="nucleotide sequence ID" value="NZ_JBHUGH010000001.1"/>
</dbReference>
<accession>A0ABW4S070</accession>
<reference evidence="3" key="1">
    <citation type="journal article" date="2019" name="Int. J. Syst. Evol. Microbiol.">
        <title>The Global Catalogue of Microorganisms (GCM) 10K type strain sequencing project: providing services to taxonomists for standard genome sequencing and annotation.</title>
        <authorList>
            <consortium name="The Broad Institute Genomics Platform"/>
            <consortium name="The Broad Institute Genome Sequencing Center for Infectious Disease"/>
            <person name="Wu L."/>
            <person name="Ma J."/>
        </authorList>
    </citation>
    <scope>NUCLEOTIDE SEQUENCE [LARGE SCALE GENOMIC DNA]</scope>
    <source>
        <strain evidence="3">CGMCC 4.7242</strain>
    </source>
</reference>
<keyword evidence="3" id="KW-1185">Reference proteome</keyword>
<comment type="caution">
    <text evidence="2">The sequence shown here is derived from an EMBL/GenBank/DDBJ whole genome shotgun (WGS) entry which is preliminary data.</text>
</comment>
<feature type="transmembrane region" description="Helical" evidence="1">
    <location>
        <begin position="77"/>
        <end position="100"/>
    </location>
</feature>
<keyword evidence="1" id="KW-0812">Transmembrane</keyword>
<keyword evidence="1" id="KW-1133">Transmembrane helix</keyword>
<gene>
    <name evidence="2" type="ORF">ACFSGJ_00895</name>
</gene>
<keyword evidence="1" id="KW-0472">Membrane</keyword>
<protein>
    <submittedName>
        <fullName evidence="2">DUF4260 domain-containing protein</fullName>
    </submittedName>
</protein>
<evidence type="ECO:0000313" key="2">
    <source>
        <dbReference type="EMBL" id="MFD1910766.1"/>
    </source>
</evidence>
<proteinExistence type="predicted"/>
<name>A0ABW4S070_9RHOB</name>
<feature type="transmembrane region" description="Helical" evidence="1">
    <location>
        <begin position="38"/>
        <end position="57"/>
    </location>
</feature>
<evidence type="ECO:0000313" key="3">
    <source>
        <dbReference type="Proteomes" id="UP001597353"/>
    </source>
</evidence>
<organism evidence="2 3">
    <name type="scientific">Halodurantibacterium flavum</name>
    <dbReference type="NCBI Taxonomy" id="1382802"/>
    <lineage>
        <taxon>Bacteria</taxon>
        <taxon>Pseudomonadati</taxon>
        <taxon>Pseudomonadota</taxon>
        <taxon>Alphaproteobacteria</taxon>
        <taxon>Rhodobacterales</taxon>
        <taxon>Paracoccaceae</taxon>
        <taxon>Halodurantibacterium</taxon>
    </lineage>
</organism>
<evidence type="ECO:0000256" key="1">
    <source>
        <dbReference type="SAM" id="Phobius"/>
    </source>
</evidence>
<dbReference type="EMBL" id="JBHUGH010000001">
    <property type="protein sequence ID" value="MFD1910766.1"/>
    <property type="molecule type" value="Genomic_DNA"/>
</dbReference>
<sequence length="132" mass="13566">MSGDVTGFPRALLRAEGAITLAVATALYAVLETGAVSGWWVFAVLILAPDLSMLGYLGGPRTGAVVYNLAHSHALPLALIGLGVIGPVPAALGLGLIWAAHIGIDRALGYGLKYPDGFGHTHLGRIGKDARD</sequence>
<feature type="transmembrane region" description="Helical" evidence="1">
    <location>
        <begin position="12"/>
        <end position="31"/>
    </location>
</feature>
<dbReference type="Pfam" id="PF14079">
    <property type="entry name" value="DUF4260"/>
    <property type="match status" value="1"/>
</dbReference>
<dbReference type="Proteomes" id="UP001597353">
    <property type="component" value="Unassembled WGS sequence"/>
</dbReference>